<sequence length="78" mass="8675">MNSYNGDLNFPTGHKQKHPAHHHGSSPFRSNGCGFLTCSNGCLARRRIDNALPDTIEDDDTNFSASNIRCDALEEWRG</sequence>
<feature type="compositionally biased region" description="Basic residues" evidence="1">
    <location>
        <begin position="14"/>
        <end position="24"/>
    </location>
</feature>
<dbReference type="AlphaFoldDB" id="A0A0E1W3Z8"/>
<gene>
    <name evidence="2" type="ORF">BURPS1710A_2054</name>
</gene>
<organism evidence="2">
    <name type="scientific">Burkholderia pseudomallei 1710a</name>
    <dbReference type="NCBI Taxonomy" id="320371"/>
    <lineage>
        <taxon>Bacteria</taxon>
        <taxon>Pseudomonadati</taxon>
        <taxon>Pseudomonadota</taxon>
        <taxon>Betaproteobacteria</taxon>
        <taxon>Burkholderiales</taxon>
        <taxon>Burkholderiaceae</taxon>
        <taxon>Burkholderia</taxon>
        <taxon>pseudomallei group</taxon>
    </lineage>
</organism>
<dbReference type="EMBL" id="CM000832">
    <property type="protein sequence ID" value="EET07940.1"/>
    <property type="molecule type" value="Genomic_DNA"/>
</dbReference>
<feature type="region of interest" description="Disordered" evidence="1">
    <location>
        <begin position="1"/>
        <end position="30"/>
    </location>
</feature>
<dbReference type="Proteomes" id="UP000001812">
    <property type="component" value="Chromosome I"/>
</dbReference>
<protein>
    <submittedName>
        <fullName evidence="2">Uncharacterized protein</fullName>
    </submittedName>
</protein>
<evidence type="ECO:0000313" key="2">
    <source>
        <dbReference type="EMBL" id="EET07940.1"/>
    </source>
</evidence>
<proteinExistence type="predicted"/>
<reference evidence="2" key="1">
    <citation type="submission" date="2009-05" db="EMBL/GenBank/DDBJ databases">
        <authorList>
            <person name="Harkins D.M."/>
            <person name="DeShazer D."/>
            <person name="Woods D.E."/>
            <person name="Brinkac L.M."/>
            <person name="Brown K.A."/>
            <person name="Hung G.C."/>
            <person name="Tuanyok A."/>
            <person name="Zhang B."/>
            <person name="Nierman W.C."/>
        </authorList>
    </citation>
    <scope>NUCLEOTIDE SEQUENCE [LARGE SCALE GENOMIC DNA]</scope>
    <source>
        <strain evidence="2">1710a</strain>
    </source>
</reference>
<accession>A0A0E1W3Z8</accession>
<evidence type="ECO:0000256" key="1">
    <source>
        <dbReference type="SAM" id="MobiDB-lite"/>
    </source>
</evidence>
<name>A0A0E1W3Z8_BURPE</name>
<dbReference type="HOGENOM" id="CLU_2615254_0_0_4"/>